<gene>
    <name evidence="11" type="ORF">CUNI_LOCUS3727</name>
</gene>
<evidence type="ECO:0000256" key="9">
    <source>
        <dbReference type="RuleBase" id="RU364016"/>
    </source>
</evidence>
<dbReference type="EMBL" id="CAJHNH020000508">
    <property type="protein sequence ID" value="CAG5118169.1"/>
    <property type="molecule type" value="Genomic_DNA"/>
</dbReference>
<evidence type="ECO:0000256" key="10">
    <source>
        <dbReference type="SAM" id="MobiDB-lite"/>
    </source>
</evidence>
<dbReference type="PANTHER" id="PTHR12369">
    <property type="entry name" value="CHONDROITIN SYNTHASE"/>
    <property type="match status" value="1"/>
</dbReference>
<feature type="transmembrane region" description="Helical" evidence="9">
    <location>
        <begin position="21"/>
        <end position="43"/>
    </location>
</feature>
<evidence type="ECO:0000313" key="11">
    <source>
        <dbReference type="EMBL" id="CAG5118169.1"/>
    </source>
</evidence>
<sequence>MRLWKIQRILARCKDIKCVSKSFVPALVGLCLGMTLSMMYAPFSEDSCETYIAKQDPQKMIKLRDTKSVDVVDEMYEPRQLDIENIDQSAYKLDTKASSKFYRPKFAATELGIRQKLFVAILSSKDSLNTHAIAVNKTLSHYVTKVIFFIDQKAPVIPPGMIIVNFDDGYNHLMPINVLKYVIKKYGHDFDYYMFLSDKGYVRAENVFDMVSLLSVSRHVHLGAPKGVEGGKTYCVLDGGVIISQSILSQVNASMKWCSDNCHHSDQSLNFGKCLLHVTDLECQSTAANKVYSAYPVKDFNFDKDIGALKVQSAFNKSLSVFPMPDDISHYKLHRYFCEVELNSTRHQIQEMKDNILFMSQFAPGGQESVTWPIGIPEPYRPKNRFDVIRWDYFTETQIFFQDDFTNVRELTGVDKLDVQDIIKISMEKLNEKHSNKYLYSYLINGYRRFDPQRGMEYVLDLALEDTSIPREAEEEHNYNKRIIEKRVLLVRPLGEVEIVPMPYVTESARINIVLPVTVRDMDGWGIFLENYARLQADAGDSLALIIIYIYQQLPKPGEDDIYTVLKSMSKYYDDKNEGGVKTVTINFASNGTYVPEYKLLDSVSDQLDNDALIFMCTIGMLLNAELLNRVRINTIPGWQVFYPVGFWQYKPNIIYEKKPFPAEIEFSSKTGHYDVLSYEHGSFYNSDYKEARKPLAEAELMNYDIYEMFVRYGKLHVFRAVEPEFKHYYMHLECLPSSSAALFERCVERKSLSLATRSQLAKRIFQYQDKRDALQKSGDKDAQQNGDKDAQKNSENKNVPQVPPNNNVDKKAD</sequence>
<reference evidence="11" key="1">
    <citation type="submission" date="2021-04" db="EMBL/GenBank/DDBJ databases">
        <authorList>
            <consortium name="Molecular Ecology Group"/>
        </authorList>
    </citation>
    <scope>NUCLEOTIDE SEQUENCE</scope>
</reference>
<dbReference type="Pfam" id="PF05679">
    <property type="entry name" value="CHGN"/>
    <property type="match status" value="1"/>
</dbReference>
<evidence type="ECO:0000256" key="3">
    <source>
        <dbReference type="ARBA" id="ARBA00022679"/>
    </source>
</evidence>
<dbReference type="InterPro" id="IPR051227">
    <property type="entry name" value="CS_glycosyltransferase"/>
</dbReference>
<evidence type="ECO:0000256" key="6">
    <source>
        <dbReference type="ARBA" id="ARBA00022989"/>
    </source>
</evidence>
<evidence type="ECO:0000256" key="4">
    <source>
        <dbReference type="ARBA" id="ARBA00022692"/>
    </source>
</evidence>
<evidence type="ECO:0000256" key="1">
    <source>
        <dbReference type="ARBA" id="ARBA00004447"/>
    </source>
</evidence>
<evidence type="ECO:0000256" key="5">
    <source>
        <dbReference type="ARBA" id="ARBA00022968"/>
    </source>
</evidence>
<keyword evidence="4 9" id="KW-0812">Transmembrane</keyword>
<evidence type="ECO:0000313" key="12">
    <source>
        <dbReference type="Proteomes" id="UP000678393"/>
    </source>
</evidence>
<keyword evidence="5 9" id="KW-0735">Signal-anchor</keyword>
<name>A0A8S3YM60_9EUPU</name>
<feature type="compositionally biased region" description="Basic and acidic residues" evidence="10">
    <location>
        <begin position="773"/>
        <end position="796"/>
    </location>
</feature>
<evidence type="ECO:0000256" key="7">
    <source>
        <dbReference type="ARBA" id="ARBA00023034"/>
    </source>
</evidence>
<accession>A0A8S3YM60</accession>
<dbReference type="GO" id="GO:0032580">
    <property type="term" value="C:Golgi cisterna membrane"/>
    <property type="evidence" value="ECO:0007669"/>
    <property type="project" value="UniProtKB-SubCell"/>
</dbReference>
<dbReference type="AlphaFoldDB" id="A0A8S3YM60"/>
<comment type="similarity">
    <text evidence="2 9">Belongs to the chondroitin N-acetylgalactosaminyltransferase family.</text>
</comment>
<organism evidence="11 12">
    <name type="scientific">Candidula unifasciata</name>
    <dbReference type="NCBI Taxonomy" id="100452"/>
    <lineage>
        <taxon>Eukaryota</taxon>
        <taxon>Metazoa</taxon>
        <taxon>Spiralia</taxon>
        <taxon>Lophotrochozoa</taxon>
        <taxon>Mollusca</taxon>
        <taxon>Gastropoda</taxon>
        <taxon>Heterobranchia</taxon>
        <taxon>Euthyneura</taxon>
        <taxon>Panpulmonata</taxon>
        <taxon>Eupulmonata</taxon>
        <taxon>Stylommatophora</taxon>
        <taxon>Helicina</taxon>
        <taxon>Helicoidea</taxon>
        <taxon>Geomitridae</taxon>
        <taxon>Candidula</taxon>
    </lineage>
</organism>
<dbReference type="OrthoDB" id="9985088at2759"/>
<keyword evidence="6 9" id="KW-1133">Transmembrane helix</keyword>
<dbReference type="Proteomes" id="UP000678393">
    <property type="component" value="Unassembled WGS sequence"/>
</dbReference>
<evidence type="ECO:0000256" key="8">
    <source>
        <dbReference type="ARBA" id="ARBA00023136"/>
    </source>
</evidence>
<keyword evidence="8 9" id="KW-0472">Membrane</keyword>
<keyword evidence="3 9" id="KW-0808">Transferase</keyword>
<keyword evidence="7 9" id="KW-0333">Golgi apparatus</keyword>
<feature type="region of interest" description="Disordered" evidence="10">
    <location>
        <begin position="773"/>
        <end position="814"/>
    </location>
</feature>
<evidence type="ECO:0000256" key="2">
    <source>
        <dbReference type="ARBA" id="ARBA00009239"/>
    </source>
</evidence>
<proteinExistence type="inferred from homology"/>
<protein>
    <recommendedName>
        <fullName evidence="9">Hexosyltransferase</fullName>
        <ecNumber evidence="9">2.4.1.-</ecNumber>
    </recommendedName>
</protein>
<dbReference type="PANTHER" id="PTHR12369:SF13">
    <property type="entry name" value="HEXOSYLTRANSFERASE"/>
    <property type="match status" value="1"/>
</dbReference>
<dbReference type="InterPro" id="IPR008428">
    <property type="entry name" value="Chond_GalNAc"/>
</dbReference>
<dbReference type="EC" id="2.4.1.-" evidence="9"/>
<feature type="compositionally biased region" description="Low complexity" evidence="10">
    <location>
        <begin position="797"/>
        <end position="808"/>
    </location>
</feature>
<dbReference type="GO" id="GO:0047238">
    <property type="term" value="F:glucuronosyl-N-acetylgalactosaminyl-proteoglycan 4-beta-N-acetylgalactosaminyltransferase activity"/>
    <property type="evidence" value="ECO:0007669"/>
    <property type="project" value="TreeGrafter"/>
</dbReference>
<comment type="subcellular location">
    <subcellularLocation>
        <location evidence="1 9">Golgi apparatus</location>
        <location evidence="1 9">Golgi stack membrane</location>
        <topology evidence="1 9">Single-pass type II membrane protein</topology>
    </subcellularLocation>
</comment>
<comment type="caution">
    <text evidence="11">The sequence shown here is derived from an EMBL/GenBank/DDBJ whole genome shotgun (WGS) entry which is preliminary data.</text>
</comment>
<keyword evidence="12" id="KW-1185">Reference proteome</keyword>
<dbReference type="Gene3D" id="3.90.550.50">
    <property type="match status" value="1"/>
</dbReference>